<evidence type="ECO:0000313" key="3">
    <source>
        <dbReference type="Proteomes" id="UP001165060"/>
    </source>
</evidence>
<feature type="transmembrane region" description="Helical" evidence="1">
    <location>
        <begin position="272"/>
        <end position="291"/>
    </location>
</feature>
<reference evidence="2 3" key="1">
    <citation type="journal article" date="2023" name="Commun. Biol.">
        <title>Genome analysis of Parmales, the sister group of diatoms, reveals the evolutionary specialization of diatoms from phago-mixotrophs to photoautotrophs.</title>
        <authorList>
            <person name="Ban H."/>
            <person name="Sato S."/>
            <person name="Yoshikawa S."/>
            <person name="Yamada K."/>
            <person name="Nakamura Y."/>
            <person name="Ichinomiya M."/>
            <person name="Sato N."/>
            <person name="Blanc-Mathieu R."/>
            <person name="Endo H."/>
            <person name="Kuwata A."/>
            <person name="Ogata H."/>
        </authorList>
    </citation>
    <scope>NUCLEOTIDE SEQUENCE [LARGE SCALE GENOMIC DNA]</scope>
</reference>
<protein>
    <submittedName>
        <fullName evidence="2">Uncharacterized protein</fullName>
    </submittedName>
</protein>
<dbReference type="Proteomes" id="UP001165060">
    <property type="component" value="Unassembled WGS sequence"/>
</dbReference>
<sequence length="338" mass="37366">MDGIMEDGYYTGSSGCDYHEGEFFSWCWISMECLSAEGGLEDYRWKYCDPAVDNVEADGASEDVTYWYDAYKSYEEHIGNSPYTYTVAEGPTDSARSSLDFESRIKANEEFRVVIETNDFHGNPTSHANDVFKCTLDNDDAVEVARADDDLEATLTITFSLDGVQIGEPVEIIVAPLPPPDFTNTYIAAGVGGFVLLLGYAAYKRYANKAIVREDEPTVEIGEKLKEMLNSRISSQNLFIAIELADSASDVVKGVQELIEGRPEKTLEIVQWVLFILLAAYSGPLGIYAMIERGKVKKGFQDMMSGTDAKIVVYARALDEATPSVDEDSVKVYANPPP</sequence>
<dbReference type="EMBL" id="BRYB01006395">
    <property type="protein sequence ID" value="GMI56492.1"/>
    <property type="molecule type" value="Genomic_DNA"/>
</dbReference>
<name>A0ABQ6ND45_9STRA</name>
<keyword evidence="1" id="KW-0472">Membrane</keyword>
<proteinExistence type="predicted"/>
<gene>
    <name evidence="2" type="ORF">TeGR_g7844</name>
</gene>
<feature type="non-terminal residue" evidence="2">
    <location>
        <position position="338"/>
    </location>
</feature>
<comment type="caution">
    <text evidence="2">The sequence shown here is derived from an EMBL/GenBank/DDBJ whole genome shotgun (WGS) entry which is preliminary data.</text>
</comment>
<evidence type="ECO:0000313" key="2">
    <source>
        <dbReference type="EMBL" id="GMI56492.1"/>
    </source>
</evidence>
<feature type="transmembrane region" description="Helical" evidence="1">
    <location>
        <begin position="186"/>
        <end position="203"/>
    </location>
</feature>
<keyword evidence="1" id="KW-1133">Transmembrane helix</keyword>
<organism evidence="2 3">
    <name type="scientific">Tetraparma gracilis</name>
    <dbReference type="NCBI Taxonomy" id="2962635"/>
    <lineage>
        <taxon>Eukaryota</taxon>
        <taxon>Sar</taxon>
        <taxon>Stramenopiles</taxon>
        <taxon>Ochrophyta</taxon>
        <taxon>Bolidophyceae</taxon>
        <taxon>Parmales</taxon>
        <taxon>Triparmaceae</taxon>
        <taxon>Tetraparma</taxon>
    </lineage>
</organism>
<evidence type="ECO:0000256" key="1">
    <source>
        <dbReference type="SAM" id="Phobius"/>
    </source>
</evidence>
<keyword evidence="1" id="KW-0812">Transmembrane</keyword>
<accession>A0ABQ6ND45</accession>
<keyword evidence="3" id="KW-1185">Reference proteome</keyword>